<evidence type="ECO:0008006" key="4">
    <source>
        <dbReference type="Google" id="ProtNLM"/>
    </source>
</evidence>
<organism evidence="2 3">
    <name type="scientific">Daphnia magna</name>
    <dbReference type="NCBI Taxonomy" id="35525"/>
    <lineage>
        <taxon>Eukaryota</taxon>
        <taxon>Metazoa</taxon>
        <taxon>Ecdysozoa</taxon>
        <taxon>Arthropoda</taxon>
        <taxon>Crustacea</taxon>
        <taxon>Branchiopoda</taxon>
        <taxon>Diplostraca</taxon>
        <taxon>Cladocera</taxon>
        <taxon>Anomopoda</taxon>
        <taxon>Daphniidae</taxon>
        <taxon>Daphnia</taxon>
    </lineage>
</organism>
<proteinExistence type="predicted"/>
<gene>
    <name evidence="2" type="ORF">OUZ56_018560</name>
</gene>
<evidence type="ECO:0000313" key="3">
    <source>
        <dbReference type="Proteomes" id="UP001234178"/>
    </source>
</evidence>
<dbReference type="PANTHER" id="PTHR33223">
    <property type="entry name" value="CCHC-TYPE DOMAIN-CONTAINING PROTEIN"/>
    <property type="match status" value="1"/>
</dbReference>
<sequence length="295" mass="34453">MTSDKLITEWLKGAEHVARNNDWDDKQKLRFFSDRLKREAMEWHEQYNEDQGEELNYRDRREAITERFQDAFDLATLKKILLKLIQKPEENCRAFESRLNSLYDSIEGKEDKLDHDKTTIVEDQLLSKVKKMSDGTKIQILLQGIVPKIIAELYLRMPENPNDFDALCKKSFISKQILQNQENNEEKEITAVIPGIVYHEQQQDKELSQQKTEIEKLRQKQQRTDTNHEGNIGMNGKPDHRTQEYDSNIAETTAGYQIIRIAENLVSQGAEMPAHTEEITTTHHTSTKAQRRKAV</sequence>
<name>A0ABQ9Z984_9CRUS</name>
<dbReference type="PANTHER" id="PTHR33223:SF6">
    <property type="entry name" value="CCHC-TYPE DOMAIN-CONTAINING PROTEIN"/>
    <property type="match status" value="1"/>
</dbReference>
<dbReference type="Proteomes" id="UP001234178">
    <property type="component" value="Unassembled WGS sequence"/>
</dbReference>
<evidence type="ECO:0000313" key="2">
    <source>
        <dbReference type="EMBL" id="KAK4009447.1"/>
    </source>
</evidence>
<evidence type="ECO:0000256" key="1">
    <source>
        <dbReference type="SAM" id="MobiDB-lite"/>
    </source>
</evidence>
<feature type="region of interest" description="Disordered" evidence="1">
    <location>
        <begin position="276"/>
        <end position="295"/>
    </location>
</feature>
<feature type="compositionally biased region" description="Basic and acidic residues" evidence="1">
    <location>
        <begin position="218"/>
        <end position="228"/>
    </location>
</feature>
<protein>
    <recommendedName>
        <fullName evidence="4">Ty3 transposon capsid-like protein domain-containing protein</fullName>
    </recommendedName>
</protein>
<dbReference type="EMBL" id="JAOYFB010000003">
    <property type="protein sequence ID" value="KAK4009447.1"/>
    <property type="molecule type" value="Genomic_DNA"/>
</dbReference>
<accession>A0ABQ9Z984</accession>
<reference evidence="2 3" key="1">
    <citation type="journal article" date="2023" name="Nucleic Acids Res.">
        <title>The hologenome of Daphnia magna reveals possible DNA methylation and microbiome-mediated evolution of the host genome.</title>
        <authorList>
            <person name="Chaturvedi A."/>
            <person name="Li X."/>
            <person name="Dhandapani V."/>
            <person name="Marshall H."/>
            <person name="Kissane S."/>
            <person name="Cuenca-Cambronero M."/>
            <person name="Asole G."/>
            <person name="Calvet F."/>
            <person name="Ruiz-Romero M."/>
            <person name="Marangio P."/>
            <person name="Guigo R."/>
            <person name="Rago D."/>
            <person name="Mirbahai L."/>
            <person name="Eastwood N."/>
            <person name="Colbourne J.K."/>
            <person name="Zhou J."/>
            <person name="Mallon E."/>
            <person name="Orsini L."/>
        </authorList>
    </citation>
    <scope>NUCLEOTIDE SEQUENCE [LARGE SCALE GENOMIC DNA]</scope>
    <source>
        <strain evidence="2">LRV0_1</strain>
    </source>
</reference>
<comment type="caution">
    <text evidence="2">The sequence shown here is derived from an EMBL/GenBank/DDBJ whole genome shotgun (WGS) entry which is preliminary data.</text>
</comment>
<keyword evidence="3" id="KW-1185">Reference proteome</keyword>
<feature type="region of interest" description="Disordered" evidence="1">
    <location>
        <begin position="218"/>
        <end position="241"/>
    </location>
</feature>
<feature type="compositionally biased region" description="Basic residues" evidence="1">
    <location>
        <begin position="285"/>
        <end position="295"/>
    </location>
</feature>